<feature type="binding site" evidence="9">
    <location>
        <position position="222"/>
    </location>
    <ligand>
        <name>Zn(2+)</name>
        <dbReference type="ChEBI" id="CHEBI:29105"/>
    </ligand>
</feature>
<dbReference type="NCBIfam" id="TIGR00624">
    <property type="entry name" value="tag"/>
    <property type="match status" value="1"/>
</dbReference>
<keyword evidence="4 9" id="KW-0862">Zinc</keyword>
<dbReference type="EMBL" id="FNGM01000016">
    <property type="protein sequence ID" value="SDM69493.1"/>
    <property type="molecule type" value="Genomic_DNA"/>
</dbReference>
<dbReference type="Pfam" id="PF03352">
    <property type="entry name" value="Adenine_glyco"/>
    <property type="match status" value="1"/>
</dbReference>
<evidence type="ECO:0000256" key="4">
    <source>
        <dbReference type="ARBA" id="ARBA00022833"/>
    </source>
</evidence>
<dbReference type="GO" id="GO:0006284">
    <property type="term" value="P:base-excision repair"/>
    <property type="evidence" value="ECO:0007669"/>
    <property type="project" value="InterPro"/>
</dbReference>
<accession>A0A1G9VBN9</accession>
<feature type="binding site" evidence="9">
    <location>
        <position position="64"/>
    </location>
    <ligand>
        <name>Zn(2+)</name>
        <dbReference type="ChEBI" id="CHEBI:29105"/>
    </ligand>
</feature>
<feature type="binding site" evidence="9">
    <location>
        <position position="51"/>
    </location>
    <ligand>
        <name>Zn(2+)</name>
        <dbReference type="ChEBI" id="CHEBI:29105"/>
    </ligand>
</feature>
<dbReference type="EC" id="3.2.2.20" evidence="8"/>
<comment type="function">
    <text evidence="7">Hydrolysis of the deoxyribose N-glycosidic bond to excise 3-methyladenine from the damaged DNA polymer formed by alkylation lesions.</text>
</comment>
<dbReference type="InterPro" id="IPR005019">
    <property type="entry name" value="Adenine_glyco"/>
</dbReference>
<organism evidence="10 11">
    <name type="scientific">Paenibacillus jilunlii</name>
    <dbReference type="NCBI Taxonomy" id="682956"/>
    <lineage>
        <taxon>Bacteria</taxon>
        <taxon>Bacillati</taxon>
        <taxon>Bacillota</taxon>
        <taxon>Bacilli</taxon>
        <taxon>Bacillales</taxon>
        <taxon>Paenibacillaceae</taxon>
        <taxon>Paenibacillus</taxon>
    </lineage>
</organism>
<dbReference type="Gene3D" id="1.10.340.30">
    <property type="entry name" value="Hypothetical protein, domain 2"/>
    <property type="match status" value="1"/>
</dbReference>
<evidence type="ECO:0000256" key="9">
    <source>
        <dbReference type="PIRSR" id="PIRSR604597-1"/>
    </source>
</evidence>
<dbReference type="PANTHER" id="PTHR30037">
    <property type="entry name" value="DNA-3-METHYLADENINE GLYCOSYLASE 1"/>
    <property type="match status" value="1"/>
</dbReference>
<reference evidence="10 11" key="1">
    <citation type="submission" date="2016-10" db="EMBL/GenBank/DDBJ databases">
        <authorList>
            <person name="de Groot N.N."/>
        </authorList>
    </citation>
    <scope>NUCLEOTIDE SEQUENCE [LARGE SCALE GENOMIC DNA]</scope>
    <source>
        <strain evidence="10 11">CGMCC 1.10239</strain>
    </source>
</reference>
<dbReference type="FunFam" id="1.10.340.30:FF:000009">
    <property type="entry name" value="DNA-3-methyladenine glycosylase I"/>
    <property type="match status" value="1"/>
</dbReference>
<evidence type="ECO:0000256" key="7">
    <source>
        <dbReference type="ARBA" id="ARBA00057608"/>
    </source>
</evidence>
<proteinExistence type="predicted"/>
<evidence type="ECO:0000313" key="11">
    <source>
        <dbReference type="Proteomes" id="UP000182783"/>
    </source>
</evidence>
<comment type="catalytic activity">
    <reaction evidence="6">
        <text>Hydrolysis of alkylated DNA, releasing 3-methyladenine.</text>
        <dbReference type="EC" id="3.2.2.20"/>
    </reaction>
</comment>
<evidence type="ECO:0000256" key="8">
    <source>
        <dbReference type="ARBA" id="ARBA00066766"/>
    </source>
</evidence>
<evidence type="ECO:0000256" key="3">
    <source>
        <dbReference type="ARBA" id="ARBA00022801"/>
    </source>
</evidence>
<keyword evidence="1 9" id="KW-0479">Metal-binding</keyword>
<dbReference type="GO" id="GO:0008725">
    <property type="term" value="F:DNA-3-methyladenine glycosylase activity"/>
    <property type="evidence" value="ECO:0007669"/>
    <property type="project" value="UniProtKB-EC"/>
</dbReference>
<evidence type="ECO:0000256" key="1">
    <source>
        <dbReference type="ARBA" id="ARBA00022723"/>
    </source>
</evidence>
<dbReference type="GO" id="GO:0046872">
    <property type="term" value="F:metal ion binding"/>
    <property type="evidence" value="ECO:0007669"/>
    <property type="project" value="UniProtKB-KW"/>
</dbReference>
<keyword evidence="5" id="KW-0234">DNA repair</keyword>
<gene>
    <name evidence="10" type="ORF">SAMN05216191_116117</name>
</gene>
<dbReference type="PANTHER" id="PTHR30037:SF4">
    <property type="entry name" value="DNA-3-METHYLADENINE GLYCOSYLASE I"/>
    <property type="match status" value="1"/>
</dbReference>
<evidence type="ECO:0000256" key="5">
    <source>
        <dbReference type="ARBA" id="ARBA00023204"/>
    </source>
</evidence>
<evidence type="ECO:0000256" key="6">
    <source>
        <dbReference type="ARBA" id="ARBA00052558"/>
    </source>
</evidence>
<keyword evidence="2" id="KW-0227">DNA damage</keyword>
<dbReference type="InterPro" id="IPR004597">
    <property type="entry name" value="Tag"/>
</dbReference>
<dbReference type="InterPro" id="IPR011257">
    <property type="entry name" value="DNA_glycosylase"/>
</dbReference>
<dbReference type="InterPro" id="IPR052891">
    <property type="entry name" value="DNA-3mA_glycosylase"/>
</dbReference>
<evidence type="ECO:0000256" key="2">
    <source>
        <dbReference type="ARBA" id="ARBA00022763"/>
    </source>
</evidence>
<protein>
    <recommendedName>
        <fullName evidence="8">DNA-3-methyladenine glycosylase I</fullName>
        <ecNumber evidence="8">3.2.2.20</ecNumber>
    </recommendedName>
</protein>
<evidence type="ECO:0000313" key="10">
    <source>
        <dbReference type="EMBL" id="SDM69493.1"/>
    </source>
</evidence>
<sequence length="237" mass="27014">MAGTDASLFCHESLLHTYVREAFKLENGMINLILRHIAEKGESLTLQITRCAWVNEDPLYIAYHDEEWGKPLYDDRKLFELLMLEGMQAGLSWYTVLKKREHFREAFDGFDPEKIVLYDEAKIEALMQDTGIIRNRLKIQAVIHNAAVFQEISREAGGFAKYLWSFTGGKPVINEWATRSEVPATSPQSDQMNKALKKKGMKFVGSTICYAFMQASGMVDDHTTDCFCHSSKRGSDI</sequence>
<keyword evidence="3" id="KW-0378">Hydrolase</keyword>
<dbReference type="Proteomes" id="UP000182783">
    <property type="component" value="Unassembled WGS sequence"/>
</dbReference>
<feature type="binding site" evidence="9">
    <location>
        <position position="226"/>
    </location>
    <ligand>
        <name>Zn(2+)</name>
        <dbReference type="ChEBI" id="CHEBI:29105"/>
    </ligand>
</feature>
<dbReference type="SUPFAM" id="SSF48150">
    <property type="entry name" value="DNA-glycosylase"/>
    <property type="match status" value="1"/>
</dbReference>
<name>A0A1G9VBN9_9BACL</name>
<dbReference type="AlphaFoldDB" id="A0A1G9VBN9"/>